<accession>A0A137ZDE9</accession>
<comment type="caution">
    <text evidence="6">The sequence shown here is derived from an EMBL/GenBank/DDBJ whole genome shotgun (WGS) entry which is preliminary data.</text>
</comment>
<evidence type="ECO:0000256" key="4">
    <source>
        <dbReference type="ARBA" id="ARBA00022840"/>
    </source>
</evidence>
<dbReference type="PANTHER" id="PTHR43335">
    <property type="entry name" value="ABC TRANSPORTER, ATP-BINDING PROTEIN"/>
    <property type="match status" value="1"/>
</dbReference>
<dbReference type="InterPro" id="IPR003593">
    <property type="entry name" value="AAA+_ATPase"/>
</dbReference>
<proteinExistence type="inferred from homology"/>
<evidence type="ECO:0000256" key="2">
    <source>
        <dbReference type="ARBA" id="ARBA00022448"/>
    </source>
</evidence>
<evidence type="ECO:0000256" key="1">
    <source>
        <dbReference type="ARBA" id="ARBA00005417"/>
    </source>
</evidence>
<gene>
    <name evidence="6" type="ORF">AXK61_23160</name>
</gene>
<organism evidence="6 7">
    <name type="scientific">Tsukamurella pseudospumae</name>
    <dbReference type="NCBI Taxonomy" id="239498"/>
    <lineage>
        <taxon>Bacteria</taxon>
        <taxon>Bacillati</taxon>
        <taxon>Actinomycetota</taxon>
        <taxon>Actinomycetes</taxon>
        <taxon>Mycobacteriales</taxon>
        <taxon>Tsukamurellaceae</taxon>
        <taxon>Tsukamurella</taxon>
    </lineage>
</organism>
<sequence>MIRLNGVAKRLGGAVAVDGLSFEAPSGAITYLLGPNGAGKSTVMRMIAGLVRPDSGEILVDGAKAGRQRPGDLGIGLGPFARNPAHTALGHLRWQARLGGLPDAAAQHALERVGLASASRQRVGGFSLGMAQRLSIASALLGDPPTLLLDEPATGLDVDGLLWLRRLLEELKADGRTVLIASHDLAEVEETASRIVILGRGRVLADATRDEILSRASGPRPLESVYLECTRGSVEYSVEEAS</sequence>
<keyword evidence="3" id="KW-0547">Nucleotide-binding</keyword>
<evidence type="ECO:0000256" key="3">
    <source>
        <dbReference type="ARBA" id="ARBA00022741"/>
    </source>
</evidence>
<dbReference type="PROSITE" id="PS50893">
    <property type="entry name" value="ABC_TRANSPORTER_2"/>
    <property type="match status" value="1"/>
</dbReference>
<reference evidence="6 7" key="1">
    <citation type="submission" date="2016-02" db="EMBL/GenBank/DDBJ databases">
        <authorList>
            <person name="Teng J.L."/>
            <person name="Tang Y."/>
            <person name="Huang Y."/>
            <person name="Guo F."/>
            <person name="Wei W."/>
            <person name="Chen J.H."/>
            <person name="Wong S.Y."/>
            <person name="Lau S.K."/>
            <person name="Woo P.C."/>
        </authorList>
    </citation>
    <scope>NUCLEOTIDE SEQUENCE [LARGE SCALE GENOMIC DNA]</scope>
    <source>
        <strain evidence="6 7">JCM 13375</strain>
    </source>
</reference>
<dbReference type="InterPro" id="IPR003439">
    <property type="entry name" value="ABC_transporter-like_ATP-bd"/>
</dbReference>
<dbReference type="Pfam" id="PF00005">
    <property type="entry name" value="ABC_tran"/>
    <property type="match status" value="1"/>
</dbReference>
<dbReference type="RefSeq" id="WP_068746100.1">
    <property type="nucleotide sequence ID" value="NZ_LSRE01000019.1"/>
</dbReference>
<evidence type="ECO:0000313" key="7">
    <source>
        <dbReference type="Proteomes" id="UP000070409"/>
    </source>
</evidence>
<dbReference type="InterPro" id="IPR027417">
    <property type="entry name" value="P-loop_NTPase"/>
</dbReference>
<dbReference type="SUPFAM" id="SSF52540">
    <property type="entry name" value="P-loop containing nucleoside triphosphate hydrolases"/>
    <property type="match status" value="1"/>
</dbReference>
<dbReference type="InterPro" id="IPR017871">
    <property type="entry name" value="ABC_transporter-like_CS"/>
</dbReference>
<dbReference type="PROSITE" id="PS00211">
    <property type="entry name" value="ABC_TRANSPORTER_1"/>
    <property type="match status" value="1"/>
</dbReference>
<keyword evidence="4" id="KW-0067">ATP-binding</keyword>
<protein>
    <submittedName>
        <fullName evidence="6">ABC transporter</fullName>
    </submittedName>
</protein>
<evidence type="ECO:0000313" key="6">
    <source>
        <dbReference type="EMBL" id="KXO96204.1"/>
    </source>
</evidence>
<feature type="domain" description="ABC transporter" evidence="5">
    <location>
        <begin position="2"/>
        <end position="225"/>
    </location>
</feature>
<dbReference type="Gene3D" id="3.40.50.300">
    <property type="entry name" value="P-loop containing nucleotide triphosphate hydrolases"/>
    <property type="match status" value="1"/>
</dbReference>
<dbReference type="SMART" id="SM00382">
    <property type="entry name" value="AAA"/>
    <property type="match status" value="1"/>
</dbReference>
<evidence type="ECO:0000259" key="5">
    <source>
        <dbReference type="PROSITE" id="PS50893"/>
    </source>
</evidence>
<keyword evidence="2" id="KW-0813">Transport</keyword>
<name>A0A137ZDE9_9ACTN</name>
<keyword evidence="7" id="KW-1185">Reference proteome</keyword>
<dbReference type="EMBL" id="LSRE01000019">
    <property type="protein sequence ID" value="KXO96204.1"/>
    <property type="molecule type" value="Genomic_DNA"/>
</dbReference>
<dbReference type="Proteomes" id="UP000070409">
    <property type="component" value="Unassembled WGS sequence"/>
</dbReference>
<dbReference type="PANTHER" id="PTHR43335:SF4">
    <property type="entry name" value="ABC TRANSPORTER, ATP-BINDING PROTEIN"/>
    <property type="match status" value="1"/>
</dbReference>
<comment type="similarity">
    <text evidence="1">Belongs to the ABC transporter superfamily.</text>
</comment>